<evidence type="ECO:0000256" key="1">
    <source>
        <dbReference type="ARBA" id="ARBA00022491"/>
    </source>
</evidence>
<dbReference type="AlphaFoldDB" id="A0A1M5JUW7"/>
<evidence type="ECO:0000313" key="7">
    <source>
        <dbReference type="Proteomes" id="UP000183988"/>
    </source>
</evidence>
<keyword evidence="3" id="KW-0238">DNA-binding</keyword>
<dbReference type="SMART" id="SM00422">
    <property type="entry name" value="HTH_MERR"/>
    <property type="match status" value="1"/>
</dbReference>
<dbReference type="Pfam" id="PF00376">
    <property type="entry name" value="MerR"/>
    <property type="match status" value="1"/>
</dbReference>
<evidence type="ECO:0000259" key="5">
    <source>
        <dbReference type="PROSITE" id="PS50937"/>
    </source>
</evidence>
<keyword evidence="4" id="KW-0804">Transcription</keyword>
<dbReference type="GO" id="GO:0003700">
    <property type="term" value="F:DNA-binding transcription factor activity"/>
    <property type="evidence" value="ECO:0007669"/>
    <property type="project" value="InterPro"/>
</dbReference>
<organism evidence="6 7">
    <name type="scientific">Ornithinibacillus halophilus</name>
    <dbReference type="NCBI Taxonomy" id="930117"/>
    <lineage>
        <taxon>Bacteria</taxon>
        <taxon>Bacillati</taxon>
        <taxon>Bacillota</taxon>
        <taxon>Bacilli</taxon>
        <taxon>Bacillales</taxon>
        <taxon>Bacillaceae</taxon>
        <taxon>Ornithinibacillus</taxon>
    </lineage>
</organism>
<proteinExistence type="predicted"/>
<dbReference type="PROSITE" id="PS50937">
    <property type="entry name" value="HTH_MERR_2"/>
    <property type="match status" value="1"/>
</dbReference>
<reference evidence="6 7" key="1">
    <citation type="submission" date="2016-11" db="EMBL/GenBank/DDBJ databases">
        <authorList>
            <person name="Jaros S."/>
            <person name="Januszkiewicz K."/>
            <person name="Wedrychowicz H."/>
        </authorList>
    </citation>
    <scope>NUCLEOTIDE SEQUENCE [LARGE SCALE GENOMIC DNA]</scope>
    <source>
        <strain evidence="6 7">IBRC-M 10683</strain>
    </source>
</reference>
<evidence type="ECO:0000256" key="3">
    <source>
        <dbReference type="ARBA" id="ARBA00023125"/>
    </source>
</evidence>
<evidence type="ECO:0000313" key="6">
    <source>
        <dbReference type="EMBL" id="SHG44059.1"/>
    </source>
</evidence>
<keyword evidence="1" id="KW-0678">Repressor</keyword>
<dbReference type="OrthoDB" id="9791488at2"/>
<evidence type="ECO:0000256" key="4">
    <source>
        <dbReference type="ARBA" id="ARBA00023163"/>
    </source>
</evidence>
<accession>A0A1M5JUW7</accession>
<dbReference type="SUPFAM" id="SSF46955">
    <property type="entry name" value="Putative DNA-binding domain"/>
    <property type="match status" value="1"/>
</dbReference>
<gene>
    <name evidence="6" type="ORF">SAMN05216225_103331</name>
</gene>
<feature type="domain" description="HTH merR-type" evidence="5">
    <location>
        <begin position="5"/>
        <end position="42"/>
    </location>
</feature>
<dbReference type="STRING" id="930117.SAMN05216225_103331"/>
<dbReference type="InterPro" id="IPR009061">
    <property type="entry name" value="DNA-bd_dom_put_sf"/>
</dbReference>
<dbReference type="Gene3D" id="1.10.1660.10">
    <property type="match status" value="1"/>
</dbReference>
<evidence type="ECO:0000256" key="2">
    <source>
        <dbReference type="ARBA" id="ARBA00023015"/>
    </source>
</evidence>
<dbReference type="PANTHER" id="PTHR30204:SF69">
    <property type="entry name" value="MERR-FAMILY TRANSCRIPTIONAL REGULATOR"/>
    <property type="match status" value="1"/>
</dbReference>
<keyword evidence="7" id="KW-1185">Reference proteome</keyword>
<dbReference type="InterPro" id="IPR047057">
    <property type="entry name" value="MerR_fam"/>
</dbReference>
<dbReference type="Proteomes" id="UP000183988">
    <property type="component" value="Unassembled WGS sequence"/>
</dbReference>
<dbReference type="GO" id="GO:0003677">
    <property type="term" value="F:DNA binding"/>
    <property type="evidence" value="ECO:0007669"/>
    <property type="project" value="UniProtKB-KW"/>
</dbReference>
<keyword evidence="2" id="KW-0805">Transcription regulation</keyword>
<protein>
    <submittedName>
        <fullName evidence="6">MerR family regulatory protein</fullName>
    </submittedName>
</protein>
<sequence>MNKETYSISELASHFGITTRTIRYYEELGLLSPERTDGGQRRLYEKLEALPRNTTGKLLKHQLRDKVQQ</sequence>
<dbReference type="PANTHER" id="PTHR30204">
    <property type="entry name" value="REDOX-CYCLING DRUG-SENSING TRANSCRIPTIONAL ACTIVATOR SOXR"/>
    <property type="match status" value="1"/>
</dbReference>
<dbReference type="InterPro" id="IPR000551">
    <property type="entry name" value="MerR-type_HTH_dom"/>
</dbReference>
<name>A0A1M5JUW7_9BACI</name>
<dbReference type="EMBL" id="FQVW01000033">
    <property type="protein sequence ID" value="SHG44059.1"/>
    <property type="molecule type" value="Genomic_DNA"/>
</dbReference>